<evidence type="ECO:0000313" key="1">
    <source>
        <dbReference type="EMBL" id="EXB94446.1"/>
    </source>
</evidence>
<dbReference type="EMBL" id="KE345160">
    <property type="protein sequence ID" value="EXB94446.1"/>
    <property type="molecule type" value="Genomic_DNA"/>
</dbReference>
<proteinExistence type="predicted"/>
<protein>
    <submittedName>
        <fullName evidence="1">Uncharacterized protein</fullName>
    </submittedName>
</protein>
<gene>
    <name evidence="1" type="ORF">L484_018947</name>
</gene>
<dbReference type="Proteomes" id="UP000030645">
    <property type="component" value="Unassembled WGS sequence"/>
</dbReference>
<accession>W9S8R2</accession>
<organism evidence="1 2">
    <name type="scientific">Morus notabilis</name>
    <dbReference type="NCBI Taxonomy" id="981085"/>
    <lineage>
        <taxon>Eukaryota</taxon>
        <taxon>Viridiplantae</taxon>
        <taxon>Streptophyta</taxon>
        <taxon>Embryophyta</taxon>
        <taxon>Tracheophyta</taxon>
        <taxon>Spermatophyta</taxon>
        <taxon>Magnoliopsida</taxon>
        <taxon>eudicotyledons</taxon>
        <taxon>Gunneridae</taxon>
        <taxon>Pentapetalae</taxon>
        <taxon>rosids</taxon>
        <taxon>fabids</taxon>
        <taxon>Rosales</taxon>
        <taxon>Moraceae</taxon>
        <taxon>Moreae</taxon>
        <taxon>Morus</taxon>
    </lineage>
</organism>
<name>W9S8R2_9ROSA</name>
<dbReference type="AlphaFoldDB" id="W9S8R2"/>
<reference evidence="2" key="1">
    <citation type="submission" date="2013-01" db="EMBL/GenBank/DDBJ databases">
        <title>Draft Genome Sequence of a Mulberry Tree, Morus notabilis C.K. Schneid.</title>
        <authorList>
            <person name="He N."/>
            <person name="Zhao S."/>
        </authorList>
    </citation>
    <scope>NUCLEOTIDE SEQUENCE</scope>
</reference>
<keyword evidence="2" id="KW-1185">Reference proteome</keyword>
<evidence type="ECO:0000313" key="2">
    <source>
        <dbReference type="Proteomes" id="UP000030645"/>
    </source>
</evidence>
<sequence length="59" mass="6573">MKGQQKHNLELYLVESRTLATLGLNDKDKIDRYLKEIIEDVVELKTNASGSGAPESTIV</sequence>